<name>A0ABS8WWQ3_DATST</name>
<feature type="transmembrane region" description="Helical" evidence="8">
    <location>
        <begin position="63"/>
        <end position="85"/>
    </location>
</feature>
<keyword evidence="4 8" id="KW-0812">Transmembrane</keyword>
<keyword evidence="5 8" id="KW-1133">Transmembrane helix</keyword>
<comment type="caution">
    <text evidence="9">The sequence shown here is derived from an EMBL/GenBank/DDBJ whole genome shotgun (WGS) entry which is preliminary data.</text>
</comment>
<keyword evidence="3" id="KW-0813">Transport</keyword>
<comment type="subcellular location">
    <subcellularLocation>
        <location evidence="1">Membrane</location>
        <topology evidence="1">Multi-pass membrane protein</topology>
    </subcellularLocation>
</comment>
<reference evidence="9 10" key="1">
    <citation type="journal article" date="2021" name="BMC Genomics">
        <title>Datura genome reveals duplications of psychoactive alkaloid biosynthetic genes and high mutation rate following tissue culture.</title>
        <authorList>
            <person name="Rajewski A."/>
            <person name="Carter-House D."/>
            <person name="Stajich J."/>
            <person name="Litt A."/>
        </authorList>
    </citation>
    <scope>NUCLEOTIDE SEQUENCE [LARGE SCALE GENOMIC DNA]</scope>
    <source>
        <strain evidence="9">AR-01</strain>
    </source>
</reference>
<evidence type="ECO:0000256" key="7">
    <source>
        <dbReference type="ARBA" id="ARBA00023136"/>
    </source>
</evidence>
<dbReference type="Proteomes" id="UP000823775">
    <property type="component" value="Unassembled WGS sequence"/>
</dbReference>
<feature type="transmembrane region" description="Helical" evidence="8">
    <location>
        <begin position="105"/>
        <end position="123"/>
    </location>
</feature>
<organism evidence="9 10">
    <name type="scientific">Datura stramonium</name>
    <name type="common">Jimsonweed</name>
    <name type="synonym">Common thornapple</name>
    <dbReference type="NCBI Taxonomy" id="4076"/>
    <lineage>
        <taxon>Eukaryota</taxon>
        <taxon>Viridiplantae</taxon>
        <taxon>Streptophyta</taxon>
        <taxon>Embryophyta</taxon>
        <taxon>Tracheophyta</taxon>
        <taxon>Spermatophyta</taxon>
        <taxon>Magnoliopsida</taxon>
        <taxon>eudicotyledons</taxon>
        <taxon>Gunneridae</taxon>
        <taxon>Pentapetalae</taxon>
        <taxon>asterids</taxon>
        <taxon>lamiids</taxon>
        <taxon>Solanales</taxon>
        <taxon>Solanaceae</taxon>
        <taxon>Solanoideae</taxon>
        <taxon>Datureae</taxon>
        <taxon>Datura</taxon>
    </lineage>
</organism>
<feature type="transmembrane region" description="Helical" evidence="8">
    <location>
        <begin position="33"/>
        <end position="51"/>
    </location>
</feature>
<keyword evidence="10" id="KW-1185">Reference proteome</keyword>
<keyword evidence="7 8" id="KW-0472">Membrane</keyword>
<dbReference type="InterPro" id="IPR051143">
    <property type="entry name" value="TrkH_K-transport"/>
</dbReference>
<proteinExistence type="inferred from homology"/>
<evidence type="ECO:0000256" key="1">
    <source>
        <dbReference type="ARBA" id="ARBA00004141"/>
    </source>
</evidence>
<evidence type="ECO:0000256" key="2">
    <source>
        <dbReference type="ARBA" id="ARBA00010864"/>
    </source>
</evidence>
<keyword evidence="6" id="KW-0406">Ion transport</keyword>
<evidence type="ECO:0000313" key="10">
    <source>
        <dbReference type="Proteomes" id="UP000823775"/>
    </source>
</evidence>
<evidence type="ECO:0000256" key="6">
    <source>
        <dbReference type="ARBA" id="ARBA00023065"/>
    </source>
</evidence>
<comment type="similarity">
    <text evidence="2">Belongs to the TrkH potassium transport family. HKT (TC 2.A.38.3) subfamily.</text>
</comment>
<evidence type="ECO:0000256" key="3">
    <source>
        <dbReference type="ARBA" id="ARBA00022448"/>
    </source>
</evidence>
<accession>A0ABS8WWQ3</accession>
<gene>
    <name evidence="9" type="primary">HKT6</name>
    <name evidence="9" type="ORF">HAX54_005931</name>
</gene>
<protein>
    <submittedName>
        <fullName evidence="9">Cation transporter hkt6</fullName>
    </submittedName>
</protein>
<evidence type="ECO:0000256" key="5">
    <source>
        <dbReference type="ARBA" id="ARBA00022989"/>
    </source>
</evidence>
<feature type="non-terminal residue" evidence="9">
    <location>
        <position position="1"/>
    </location>
</feature>
<dbReference type="EMBL" id="JACEIK010012971">
    <property type="protein sequence ID" value="MCE3216296.1"/>
    <property type="molecule type" value="Genomic_DNA"/>
</dbReference>
<sequence>YLSPYTSFLPVDDYEEKSEKMNSRKGRSLVEHISLSQPSYLVIFTILICIAERDKMKNDPLNFNVLNIVFEVISAYGTVGMSMGYSCARQIKPDGHCKDATYGFAGKWSNTGKFILIIVMFFGRMKKYNQRGGKAWKVL</sequence>
<evidence type="ECO:0000313" key="9">
    <source>
        <dbReference type="EMBL" id="MCE3216296.1"/>
    </source>
</evidence>
<dbReference type="PANTHER" id="PTHR31064:SF30">
    <property type="entry name" value="HIGH-AFFINITY POTASSIUM TRANSPORT PROTEIN-RELATED"/>
    <property type="match status" value="1"/>
</dbReference>
<evidence type="ECO:0000256" key="8">
    <source>
        <dbReference type="SAM" id="Phobius"/>
    </source>
</evidence>
<dbReference type="Pfam" id="PF02386">
    <property type="entry name" value="TrkH"/>
    <property type="match status" value="1"/>
</dbReference>
<evidence type="ECO:0000256" key="4">
    <source>
        <dbReference type="ARBA" id="ARBA00022692"/>
    </source>
</evidence>
<dbReference type="PANTHER" id="PTHR31064">
    <property type="entry name" value="POTASSIUM TRANSPORT PROTEIN DDB_G0292412-RELATED"/>
    <property type="match status" value="1"/>
</dbReference>
<dbReference type="InterPro" id="IPR003445">
    <property type="entry name" value="Cat_transpt"/>
</dbReference>